<dbReference type="GO" id="GO:0005737">
    <property type="term" value="C:cytoplasm"/>
    <property type="evidence" value="ECO:0007669"/>
    <property type="project" value="TreeGrafter"/>
</dbReference>
<feature type="active site" description="Cysteine sulfenic acid (-SOH) intermediate" evidence="5">
    <location>
        <position position="48"/>
    </location>
</feature>
<accession>A0A562NQH8</accession>
<dbReference type="CDD" id="cd03013">
    <property type="entry name" value="PRX5_like"/>
    <property type="match status" value="1"/>
</dbReference>
<keyword evidence="1 6" id="KW-0575">Peroxidase</keyword>
<dbReference type="GO" id="GO:0008379">
    <property type="term" value="F:thioredoxin peroxidase activity"/>
    <property type="evidence" value="ECO:0007669"/>
    <property type="project" value="InterPro"/>
</dbReference>
<evidence type="ECO:0000259" key="7">
    <source>
        <dbReference type="PROSITE" id="PS51352"/>
    </source>
</evidence>
<reference evidence="8 9" key="1">
    <citation type="journal article" date="2015" name="Stand. Genomic Sci.">
        <title>Genomic Encyclopedia of Bacterial and Archaeal Type Strains, Phase III: the genomes of soil and plant-associated and newly described type strains.</title>
        <authorList>
            <person name="Whitman W.B."/>
            <person name="Woyke T."/>
            <person name="Klenk H.P."/>
            <person name="Zhou Y."/>
            <person name="Lilburn T.G."/>
            <person name="Beck B.J."/>
            <person name="De Vos P."/>
            <person name="Vandamme P."/>
            <person name="Eisen J.A."/>
            <person name="Garrity G."/>
            <person name="Hugenholtz P."/>
            <person name="Kyrpides N.C."/>
        </authorList>
    </citation>
    <scope>NUCLEOTIDE SEQUENCE [LARGE SCALE GENOMIC DNA]</scope>
    <source>
        <strain evidence="8 9">CGMCC 1.5364</strain>
    </source>
</reference>
<dbReference type="SUPFAM" id="SSF52833">
    <property type="entry name" value="Thioredoxin-like"/>
    <property type="match status" value="1"/>
</dbReference>
<comment type="similarity">
    <text evidence="6">Belongs to the peroxiredoxin family. Prx5 subfamily.</text>
</comment>
<dbReference type="AlphaFoldDB" id="A0A562NQH8"/>
<name>A0A562NQH8_9RHOB</name>
<evidence type="ECO:0000256" key="6">
    <source>
        <dbReference type="RuleBase" id="RU366011"/>
    </source>
</evidence>
<dbReference type="EMBL" id="VLKU01000005">
    <property type="protein sequence ID" value="TWI34383.1"/>
    <property type="molecule type" value="Genomic_DNA"/>
</dbReference>
<comment type="caution">
    <text evidence="8">The sequence shown here is derived from an EMBL/GenBank/DDBJ whole genome shotgun (WGS) entry which is preliminary data.</text>
</comment>
<dbReference type="InterPro" id="IPR013740">
    <property type="entry name" value="Redoxin"/>
</dbReference>
<dbReference type="PANTHER" id="PTHR10430">
    <property type="entry name" value="PEROXIREDOXIN"/>
    <property type="match status" value="1"/>
</dbReference>
<comment type="function">
    <text evidence="6">Thiol-specific peroxidase that catalyzes the reduction of hydrogen peroxide and organic hydroperoxides to water and alcohols, respectively. Plays a role in cell protection against oxidative stress by detoxifying peroxides.</text>
</comment>
<dbReference type="EC" id="1.11.1.27" evidence="6"/>
<keyword evidence="2 6" id="KW-0049">Antioxidant</keyword>
<dbReference type="FunFam" id="3.40.30.10:FF:000020">
    <property type="entry name" value="Peroxiredoxin"/>
    <property type="match status" value="1"/>
</dbReference>
<dbReference type="GO" id="GO:0045454">
    <property type="term" value="P:cell redox homeostasis"/>
    <property type="evidence" value="ECO:0007669"/>
    <property type="project" value="TreeGrafter"/>
</dbReference>
<evidence type="ECO:0000256" key="3">
    <source>
        <dbReference type="ARBA" id="ARBA00023002"/>
    </source>
</evidence>
<keyword evidence="9" id="KW-1185">Reference proteome</keyword>
<evidence type="ECO:0000313" key="8">
    <source>
        <dbReference type="EMBL" id="TWI34383.1"/>
    </source>
</evidence>
<dbReference type="Proteomes" id="UP000316225">
    <property type="component" value="Unassembled WGS sequence"/>
</dbReference>
<gene>
    <name evidence="8" type="ORF">IQ24_01901</name>
</gene>
<comment type="catalytic activity">
    <reaction evidence="6">
        <text>a hydroperoxide + 2 glutathione = an alcohol + glutathione disulfide + H2O</text>
        <dbReference type="Rhea" id="RHEA:62632"/>
        <dbReference type="ChEBI" id="CHEBI:15377"/>
        <dbReference type="ChEBI" id="CHEBI:30879"/>
        <dbReference type="ChEBI" id="CHEBI:35924"/>
        <dbReference type="ChEBI" id="CHEBI:57925"/>
        <dbReference type="ChEBI" id="CHEBI:58297"/>
        <dbReference type="EC" id="1.11.1.27"/>
    </reaction>
</comment>
<organism evidence="8 9">
    <name type="scientific">Paracoccus sulfuroxidans</name>
    <dbReference type="NCBI Taxonomy" id="384678"/>
    <lineage>
        <taxon>Bacteria</taxon>
        <taxon>Pseudomonadati</taxon>
        <taxon>Pseudomonadota</taxon>
        <taxon>Alphaproteobacteria</taxon>
        <taxon>Rhodobacterales</taxon>
        <taxon>Paracoccaceae</taxon>
        <taxon>Paracoccus</taxon>
    </lineage>
</organism>
<dbReference type="PANTHER" id="PTHR10430:SF16">
    <property type="entry name" value="PEROXIREDOXIN-5, MITOCHONDRIAL"/>
    <property type="match status" value="1"/>
</dbReference>
<dbReference type="Pfam" id="PF08534">
    <property type="entry name" value="Redoxin"/>
    <property type="match status" value="1"/>
</dbReference>
<dbReference type="RefSeq" id="WP_145397719.1">
    <property type="nucleotide sequence ID" value="NZ_VLKU01000005.1"/>
</dbReference>
<dbReference type="GO" id="GO:0034599">
    <property type="term" value="P:cellular response to oxidative stress"/>
    <property type="evidence" value="ECO:0007669"/>
    <property type="project" value="InterPro"/>
</dbReference>
<keyword evidence="4 6" id="KW-0676">Redox-active center</keyword>
<evidence type="ECO:0000256" key="2">
    <source>
        <dbReference type="ARBA" id="ARBA00022862"/>
    </source>
</evidence>
<sequence length="161" mass="16638">MAISKGDKLPKATLLKLGAEGIEQVDLAEATKGRAAIFAVPGAFTPTCSNAHMPSFVRSADQFRAKGIDRIICVTVNDPFVATAWAKDTGADGAGIEVLADADGSLTKALGMDFDAPPAGLLGRSKRYAMLVRGGVVEELELEESPGACSVTSGDSLLEKA</sequence>
<feature type="domain" description="Thioredoxin" evidence="7">
    <location>
        <begin position="3"/>
        <end position="161"/>
    </location>
</feature>
<evidence type="ECO:0000313" key="9">
    <source>
        <dbReference type="Proteomes" id="UP000316225"/>
    </source>
</evidence>
<dbReference type="InterPro" id="IPR013766">
    <property type="entry name" value="Thioredoxin_domain"/>
</dbReference>
<keyword evidence="3 6" id="KW-0560">Oxidoreductase</keyword>
<proteinExistence type="inferred from homology"/>
<protein>
    <recommendedName>
        <fullName evidence="6">Glutathione-dependent peroxiredoxin</fullName>
        <ecNumber evidence="6">1.11.1.27</ecNumber>
    </recommendedName>
</protein>
<evidence type="ECO:0000256" key="1">
    <source>
        <dbReference type="ARBA" id="ARBA00022559"/>
    </source>
</evidence>
<dbReference type="GO" id="GO:0042744">
    <property type="term" value="P:hydrogen peroxide catabolic process"/>
    <property type="evidence" value="ECO:0007669"/>
    <property type="project" value="TreeGrafter"/>
</dbReference>
<dbReference type="PROSITE" id="PS51352">
    <property type="entry name" value="THIOREDOXIN_2"/>
    <property type="match status" value="1"/>
</dbReference>
<dbReference type="InterPro" id="IPR037944">
    <property type="entry name" value="PRX5-like"/>
</dbReference>
<evidence type="ECO:0000256" key="4">
    <source>
        <dbReference type="ARBA" id="ARBA00023284"/>
    </source>
</evidence>
<evidence type="ECO:0000256" key="5">
    <source>
        <dbReference type="PIRSR" id="PIRSR637944-1"/>
    </source>
</evidence>
<dbReference type="Gene3D" id="3.40.30.10">
    <property type="entry name" value="Glutaredoxin"/>
    <property type="match status" value="1"/>
</dbReference>
<dbReference type="OrthoDB" id="9800621at2"/>
<dbReference type="InterPro" id="IPR036249">
    <property type="entry name" value="Thioredoxin-like_sf"/>
</dbReference>